<sequence length="250" mass="29299">MSKKVSIKNLQNLEDADDDDEEDEDYVPDKESDDEESDTERKKRKIQDESDEDEFSSESNKVIKSKKNDEIEPITEENKKKADEIWTSFLKDVKSVPAKPNIDYGKKYESTSTNTKTVTQELNKKTDQIKSRTNFSNFESKSELKEPELVEKETNDISSKIEPKKRKPLGMAGILEKIGKQEKLSTLDKSKIDWEQFKKEQKIEEDLATQTKGKDSYLDKQAFLERADLRQFELEKELRNKERKQRDPKF</sequence>
<feature type="compositionally biased region" description="Acidic residues" evidence="3">
    <location>
        <begin position="14"/>
        <end position="38"/>
    </location>
</feature>
<feature type="region of interest" description="Disordered" evidence="3">
    <location>
        <begin position="1"/>
        <end position="82"/>
    </location>
</feature>
<gene>
    <name evidence="5" type="ORF">OXX778_LOCUS15539</name>
</gene>
<dbReference type="Proteomes" id="UP000663879">
    <property type="component" value="Unassembled WGS sequence"/>
</dbReference>
<evidence type="ECO:0000256" key="2">
    <source>
        <dbReference type="ARBA" id="ARBA00030244"/>
    </source>
</evidence>
<evidence type="ECO:0000256" key="1">
    <source>
        <dbReference type="ARBA" id="ARBA00019033"/>
    </source>
</evidence>
<dbReference type="PANTHER" id="PTHR48407">
    <property type="entry name" value="CRANIOFACIAL DEVELOPMENT PROTEIN 1"/>
    <property type="match status" value="1"/>
</dbReference>
<protein>
    <recommendedName>
        <fullName evidence="1">Craniofacial development protein 1</fullName>
    </recommendedName>
    <alternativeName>
        <fullName evidence="2">Bucentaur</fullName>
    </alternativeName>
</protein>
<feature type="region of interest" description="Disordered" evidence="3">
    <location>
        <begin position="100"/>
        <end position="165"/>
    </location>
</feature>
<evidence type="ECO:0000313" key="6">
    <source>
        <dbReference type="Proteomes" id="UP000663879"/>
    </source>
</evidence>
<evidence type="ECO:0000313" key="5">
    <source>
        <dbReference type="EMBL" id="CAF0983373.1"/>
    </source>
</evidence>
<evidence type="ECO:0000256" key="3">
    <source>
        <dbReference type="SAM" id="MobiDB-lite"/>
    </source>
</evidence>
<name>A0A814FIP2_9BILA</name>
<reference evidence="5" key="1">
    <citation type="submission" date="2021-02" db="EMBL/GenBank/DDBJ databases">
        <authorList>
            <person name="Nowell W R."/>
        </authorList>
    </citation>
    <scope>NUCLEOTIDE SEQUENCE</scope>
    <source>
        <strain evidence="5">Ploen Becks lab</strain>
    </source>
</reference>
<accession>A0A814FIP2</accession>
<organism evidence="5 6">
    <name type="scientific">Brachionus calyciflorus</name>
    <dbReference type="NCBI Taxonomy" id="104777"/>
    <lineage>
        <taxon>Eukaryota</taxon>
        <taxon>Metazoa</taxon>
        <taxon>Spiralia</taxon>
        <taxon>Gnathifera</taxon>
        <taxon>Rotifera</taxon>
        <taxon>Eurotatoria</taxon>
        <taxon>Monogononta</taxon>
        <taxon>Pseudotrocha</taxon>
        <taxon>Ploima</taxon>
        <taxon>Brachionidae</taxon>
        <taxon>Brachionus</taxon>
    </lineage>
</organism>
<dbReference type="Pfam" id="PF07572">
    <property type="entry name" value="BCNT"/>
    <property type="match status" value="1"/>
</dbReference>
<dbReference type="EMBL" id="CAJNOC010003454">
    <property type="protein sequence ID" value="CAF0983373.1"/>
    <property type="molecule type" value="Genomic_DNA"/>
</dbReference>
<dbReference type="InterPro" id="IPR011421">
    <property type="entry name" value="BCNT-C"/>
</dbReference>
<dbReference type="GO" id="GO:0000812">
    <property type="term" value="C:Swr1 complex"/>
    <property type="evidence" value="ECO:0007669"/>
    <property type="project" value="TreeGrafter"/>
</dbReference>
<feature type="compositionally biased region" description="Polar residues" evidence="3">
    <location>
        <begin position="110"/>
        <end position="121"/>
    </location>
</feature>
<keyword evidence="6" id="KW-1185">Reference proteome</keyword>
<dbReference type="InterPro" id="IPR027124">
    <property type="entry name" value="Swc5/CFDP1/2"/>
</dbReference>
<evidence type="ECO:0000259" key="4">
    <source>
        <dbReference type="PROSITE" id="PS51279"/>
    </source>
</evidence>
<dbReference type="PROSITE" id="PS51279">
    <property type="entry name" value="BCNT_C"/>
    <property type="match status" value="1"/>
</dbReference>
<feature type="compositionally biased region" description="Basic and acidic residues" evidence="3">
    <location>
        <begin position="140"/>
        <end position="162"/>
    </location>
</feature>
<feature type="compositionally biased region" description="Basic and acidic residues" evidence="3">
    <location>
        <begin position="66"/>
        <end position="82"/>
    </location>
</feature>
<dbReference type="OrthoDB" id="445677at2759"/>
<dbReference type="AlphaFoldDB" id="A0A814FIP2"/>
<proteinExistence type="predicted"/>
<feature type="domain" description="BCNT-C" evidence="4">
    <location>
        <begin position="165"/>
        <end position="245"/>
    </location>
</feature>
<dbReference type="PANTHER" id="PTHR48407:SF1">
    <property type="entry name" value="CRANIOFACIAL DEVELOPMENT PROTEIN 1"/>
    <property type="match status" value="1"/>
</dbReference>
<comment type="caution">
    <text evidence="5">The sequence shown here is derived from an EMBL/GenBank/DDBJ whole genome shotgun (WGS) entry which is preliminary data.</text>
</comment>